<evidence type="ECO:0000313" key="3">
    <source>
        <dbReference type="EMBL" id="KAG5562702.1"/>
    </source>
</evidence>
<keyword evidence="4" id="KW-1185">Reference proteome</keyword>
<dbReference type="EMBL" id="JACTNZ010000002">
    <property type="protein sequence ID" value="KAG5562702.1"/>
    <property type="molecule type" value="Genomic_DNA"/>
</dbReference>
<feature type="compositionally biased region" description="Low complexity" evidence="1">
    <location>
        <begin position="334"/>
        <end position="344"/>
    </location>
</feature>
<organism evidence="3 4">
    <name type="scientific">Rhododendron griersonianum</name>
    <dbReference type="NCBI Taxonomy" id="479676"/>
    <lineage>
        <taxon>Eukaryota</taxon>
        <taxon>Viridiplantae</taxon>
        <taxon>Streptophyta</taxon>
        <taxon>Embryophyta</taxon>
        <taxon>Tracheophyta</taxon>
        <taxon>Spermatophyta</taxon>
        <taxon>Magnoliopsida</taxon>
        <taxon>eudicotyledons</taxon>
        <taxon>Gunneridae</taxon>
        <taxon>Pentapetalae</taxon>
        <taxon>asterids</taxon>
        <taxon>Ericales</taxon>
        <taxon>Ericaceae</taxon>
        <taxon>Ericoideae</taxon>
        <taxon>Rhodoreae</taxon>
        <taxon>Rhododendron</taxon>
    </lineage>
</organism>
<proteinExistence type="predicted"/>
<keyword evidence="2" id="KW-0812">Transmembrane</keyword>
<evidence type="ECO:0000256" key="2">
    <source>
        <dbReference type="SAM" id="Phobius"/>
    </source>
</evidence>
<feature type="transmembrane region" description="Helical" evidence="2">
    <location>
        <begin position="48"/>
        <end position="67"/>
    </location>
</feature>
<feature type="region of interest" description="Disordered" evidence="1">
    <location>
        <begin position="334"/>
        <end position="436"/>
    </location>
</feature>
<evidence type="ECO:0000313" key="4">
    <source>
        <dbReference type="Proteomes" id="UP000823749"/>
    </source>
</evidence>
<feature type="compositionally biased region" description="Low complexity" evidence="1">
    <location>
        <begin position="353"/>
        <end position="378"/>
    </location>
</feature>
<gene>
    <name evidence="3" type="ORF">RHGRI_005431</name>
</gene>
<dbReference type="Proteomes" id="UP000823749">
    <property type="component" value="Chromosome 2"/>
</dbReference>
<comment type="caution">
    <text evidence="3">The sequence shown here is derived from an EMBL/GenBank/DDBJ whole genome shotgun (WGS) entry which is preliminary data.</text>
</comment>
<keyword evidence="2" id="KW-0472">Membrane</keyword>
<sequence>MSGTSLGDGTNQQAEGVIDERKKLEKLYDMQNDMVNSLRKTAFQLANFYFVMQAVVFTALAGVTSLICRDVWFPLIFSLIPASVNLFALVMIGKEYKDAYLYREETTCNIELLKYPQFGDDGSRITEIPTDPRRKRDVTIIFYACMIAFASFAIVVAIGSGWMLCREQKFVEDHFDDHAKCVELLYEQKPEMQILSYLFDCLIKTLSVDLGGQYDSFYSGGGNRSNSGGGNPIYNGGGSNSSGGGYNSYSGGGNNSNRKVKYHCDHCDKDGHSTERCYKIIRYPPKRSEFSNLSTNSGNKTIPAVVTQEQYDKLLAMLSSGIFPFRDVPPSLAVSSPPSISLPIHAHDPLDSPPTATIPITHTPPEETPTSSPNPIEPAASDLIIPAEVQEPTIPALPTTARPSRSRRPPSHLADYQCSSATHGSSPLPSNFSFTV</sequence>
<dbReference type="PANTHER" id="PTHR33287:SF2">
    <property type="entry name" value="TRANSMEMBRANE PROTEIN"/>
    <property type="match status" value="1"/>
</dbReference>
<feature type="transmembrane region" description="Helical" evidence="2">
    <location>
        <begin position="73"/>
        <end position="93"/>
    </location>
</feature>
<keyword evidence="2" id="KW-1133">Transmembrane helix</keyword>
<name>A0AAV6LCK5_9ERIC</name>
<feature type="transmembrane region" description="Helical" evidence="2">
    <location>
        <begin position="140"/>
        <end position="164"/>
    </location>
</feature>
<dbReference type="PANTHER" id="PTHR33287">
    <property type="entry name" value="OS03G0453550 PROTEIN"/>
    <property type="match status" value="1"/>
</dbReference>
<evidence type="ECO:0000256" key="1">
    <source>
        <dbReference type="SAM" id="MobiDB-lite"/>
    </source>
</evidence>
<feature type="compositionally biased region" description="Polar residues" evidence="1">
    <location>
        <begin position="417"/>
        <end position="436"/>
    </location>
</feature>
<reference evidence="3" key="1">
    <citation type="submission" date="2020-08" db="EMBL/GenBank/DDBJ databases">
        <title>Plant Genome Project.</title>
        <authorList>
            <person name="Zhang R.-G."/>
        </authorList>
    </citation>
    <scope>NUCLEOTIDE SEQUENCE</scope>
    <source>
        <strain evidence="3">WSP0</strain>
        <tissue evidence="3">Leaf</tissue>
    </source>
</reference>
<protein>
    <submittedName>
        <fullName evidence="3">Uncharacterized protein</fullName>
    </submittedName>
</protein>
<dbReference type="AlphaFoldDB" id="A0AAV6LCK5"/>
<accession>A0AAV6LCK5</accession>